<dbReference type="InterPro" id="IPR008335">
    <property type="entry name" value="Mopterin_OxRdtase_euk"/>
</dbReference>
<dbReference type="Gene3D" id="3.90.420.10">
    <property type="entry name" value="Oxidoreductase, molybdopterin-binding domain"/>
    <property type="match status" value="1"/>
</dbReference>
<dbReference type="Pfam" id="PF03404">
    <property type="entry name" value="Mo-co_dimer"/>
    <property type="match status" value="1"/>
</dbReference>
<dbReference type="GO" id="GO:0008482">
    <property type="term" value="F:sulfite oxidase activity"/>
    <property type="evidence" value="ECO:0007669"/>
    <property type="project" value="TreeGrafter"/>
</dbReference>
<keyword evidence="4" id="KW-0560">Oxidoreductase</keyword>
<dbReference type="OrthoDB" id="9795587at2"/>
<dbReference type="InterPro" id="IPR000572">
    <property type="entry name" value="OxRdtase_Mopterin-bd_dom"/>
</dbReference>
<organism evidence="8 9">
    <name type="scientific">Pandoraea thiooxydans</name>
    <dbReference type="NCBI Taxonomy" id="445709"/>
    <lineage>
        <taxon>Bacteria</taxon>
        <taxon>Pseudomonadati</taxon>
        <taxon>Pseudomonadota</taxon>
        <taxon>Betaproteobacteria</taxon>
        <taxon>Burkholderiales</taxon>
        <taxon>Burkholderiaceae</taxon>
        <taxon>Pandoraea</taxon>
    </lineage>
</organism>
<dbReference type="InterPro" id="IPR005066">
    <property type="entry name" value="MoCF_OxRdtse_dimer"/>
</dbReference>
<keyword evidence="2" id="KW-0500">Molybdenum</keyword>
<dbReference type="KEGG" id="ptx:ABW99_05670"/>
<dbReference type="SUPFAM" id="SSF81296">
    <property type="entry name" value="E set domains"/>
    <property type="match status" value="1"/>
</dbReference>
<proteinExistence type="predicted"/>
<evidence type="ECO:0000256" key="3">
    <source>
        <dbReference type="ARBA" id="ARBA00022723"/>
    </source>
</evidence>
<accession>A0A0G3ELE0</accession>
<evidence type="ECO:0000259" key="6">
    <source>
        <dbReference type="Pfam" id="PF00174"/>
    </source>
</evidence>
<protein>
    <submittedName>
        <fullName evidence="8">Twin-arginine translocation pathway signal protein</fullName>
    </submittedName>
</protein>
<dbReference type="PROSITE" id="PS51318">
    <property type="entry name" value="TAT"/>
    <property type="match status" value="1"/>
</dbReference>
<evidence type="ECO:0000256" key="5">
    <source>
        <dbReference type="SAM" id="SignalP"/>
    </source>
</evidence>
<comment type="cofactor">
    <cofactor evidence="1">
        <name>Mo-molybdopterin</name>
        <dbReference type="ChEBI" id="CHEBI:71302"/>
    </cofactor>
</comment>
<dbReference type="Gene3D" id="2.60.40.650">
    <property type="match status" value="1"/>
</dbReference>
<feature type="domain" description="Oxidoreductase molybdopterin-binding" evidence="6">
    <location>
        <begin position="100"/>
        <end position="273"/>
    </location>
</feature>
<keyword evidence="9" id="KW-1185">Reference proteome</keyword>
<dbReference type="PATRIC" id="fig|445709.3.peg.1221"/>
<sequence length="424" mass="46503">MAEFMTRRKMLALLGSGAALAARPSLAVVSTQAEAPLQPFTGPGPNPYWNSVGPYVTYPQKLPLQRLTDRPIQLETPRQYFTEAFTPNAAFFVRYHLSVTPNEIDLAAWRLKLEGNFTKPMELSLPQLLHDFKPVSIAAVNQCSGNSRSRFQPRVAGGQWGNGAMGNAMWTGVRLQDILERAGVGRGTVQLQFEGLDHGVGPVDKGSGRFMKSLDATDAVLGKAIVAFLMNGEPLPMLNGFPVRLVVPGKFATYWTKHLTFIRALTQADNNFWMNPAYRIPDTPGGNVTPEAMATGKIKTVPIGMVDMPVRSFIIEPDGSAPLIRNMPAQIRGIAFSGRGRVTKVEVSTDDGKTWQRATLGQDHGAYAFRTYTHLWTPKSAGTFTLAVRATDQTGSVQTEQAVWNPGGYLWNRIERQEVTVLSA</sequence>
<dbReference type="SUPFAM" id="SSF56524">
    <property type="entry name" value="Oxidoreductase molybdopterin-binding domain"/>
    <property type="match status" value="1"/>
</dbReference>
<dbReference type="GO" id="GO:0006790">
    <property type="term" value="P:sulfur compound metabolic process"/>
    <property type="evidence" value="ECO:0007669"/>
    <property type="project" value="TreeGrafter"/>
</dbReference>
<gene>
    <name evidence="8" type="ORF">ABW99_05670</name>
</gene>
<evidence type="ECO:0000256" key="2">
    <source>
        <dbReference type="ARBA" id="ARBA00022505"/>
    </source>
</evidence>
<feature type="domain" description="Moybdenum cofactor oxidoreductase dimerisation" evidence="7">
    <location>
        <begin position="306"/>
        <end position="414"/>
    </location>
</feature>
<dbReference type="PANTHER" id="PTHR19372">
    <property type="entry name" value="SULFITE REDUCTASE"/>
    <property type="match status" value="1"/>
</dbReference>
<feature type="chain" id="PRO_5002553591" evidence="5">
    <location>
        <begin position="22"/>
        <end position="424"/>
    </location>
</feature>
<keyword evidence="3" id="KW-0479">Metal-binding</keyword>
<dbReference type="STRING" id="445709.ABW99_05670"/>
<dbReference type="AlphaFoldDB" id="A0A0G3ELE0"/>
<dbReference type="GO" id="GO:0043546">
    <property type="term" value="F:molybdopterin cofactor binding"/>
    <property type="evidence" value="ECO:0007669"/>
    <property type="project" value="TreeGrafter"/>
</dbReference>
<evidence type="ECO:0000313" key="9">
    <source>
        <dbReference type="Proteomes" id="UP000036700"/>
    </source>
</evidence>
<dbReference type="PANTHER" id="PTHR19372:SF7">
    <property type="entry name" value="SULFITE OXIDASE, MITOCHONDRIAL"/>
    <property type="match status" value="1"/>
</dbReference>
<feature type="signal peptide" evidence="5">
    <location>
        <begin position="1"/>
        <end position="21"/>
    </location>
</feature>
<dbReference type="InterPro" id="IPR014756">
    <property type="entry name" value="Ig_E-set"/>
</dbReference>
<dbReference type="InterPro" id="IPR036374">
    <property type="entry name" value="OxRdtase_Mopterin-bd_sf"/>
</dbReference>
<dbReference type="GO" id="GO:0030151">
    <property type="term" value="F:molybdenum ion binding"/>
    <property type="evidence" value="ECO:0007669"/>
    <property type="project" value="InterPro"/>
</dbReference>
<dbReference type="RefSeq" id="WP_047213522.1">
    <property type="nucleotide sequence ID" value="NZ_CP011568.3"/>
</dbReference>
<keyword evidence="5" id="KW-0732">Signal</keyword>
<evidence type="ECO:0000313" key="8">
    <source>
        <dbReference type="EMBL" id="AKJ67785.1"/>
    </source>
</evidence>
<dbReference type="PRINTS" id="PR00407">
    <property type="entry name" value="EUMOPTERIN"/>
</dbReference>
<dbReference type="Proteomes" id="UP000036700">
    <property type="component" value="Chromosome"/>
</dbReference>
<evidence type="ECO:0000256" key="1">
    <source>
        <dbReference type="ARBA" id="ARBA00001924"/>
    </source>
</evidence>
<dbReference type="InterPro" id="IPR006311">
    <property type="entry name" value="TAT_signal"/>
</dbReference>
<dbReference type="GO" id="GO:0020037">
    <property type="term" value="F:heme binding"/>
    <property type="evidence" value="ECO:0007669"/>
    <property type="project" value="TreeGrafter"/>
</dbReference>
<dbReference type="EMBL" id="CP011568">
    <property type="protein sequence ID" value="AKJ67785.1"/>
    <property type="molecule type" value="Genomic_DNA"/>
</dbReference>
<dbReference type="Pfam" id="PF00174">
    <property type="entry name" value="Oxidored_molyb"/>
    <property type="match status" value="1"/>
</dbReference>
<name>A0A0G3ELE0_9BURK</name>
<evidence type="ECO:0000256" key="4">
    <source>
        <dbReference type="ARBA" id="ARBA00023002"/>
    </source>
</evidence>
<reference evidence="9" key="1">
    <citation type="submission" date="2015-06" db="EMBL/GenBank/DDBJ databases">
        <authorList>
            <person name="Lim Y.L."/>
            <person name="Ee R."/>
            <person name="Yong D."/>
            <person name="How K.Y."/>
            <person name="Yin W.F."/>
            <person name="Chan K.G."/>
        </authorList>
    </citation>
    <scope>NUCLEOTIDE SEQUENCE [LARGE SCALE GENOMIC DNA]</scope>
    <source>
        <strain evidence="9">DSM 25325</strain>
    </source>
</reference>
<evidence type="ECO:0000259" key="7">
    <source>
        <dbReference type="Pfam" id="PF03404"/>
    </source>
</evidence>